<protein>
    <recommendedName>
        <fullName evidence="3">Outer membrane protein beta-barrel domain-containing protein</fullName>
    </recommendedName>
</protein>
<accession>A0A7D9D1S0</accession>
<gene>
    <name evidence="2" type="ORF">JTBM06_V1_80026</name>
</gene>
<evidence type="ECO:0008006" key="3">
    <source>
        <dbReference type="Google" id="ProtNLM"/>
    </source>
</evidence>
<name>A0A7D9D1S0_9GAMM</name>
<keyword evidence="1" id="KW-0732">Signal</keyword>
<proteinExistence type="predicted"/>
<evidence type="ECO:0000313" key="2">
    <source>
        <dbReference type="EMBL" id="VUX55702.1"/>
    </source>
</evidence>
<dbReference type="EMBL" id="LR633967">
    <property type="protein sequence ID" value="VUX55702.1"/>
    <property type="molecule type" value="Genomic_DNA"/>
</dbReference>
<feature type="signal peptide" evidence="1">
    <location>
        <begin position="1"/>
        <end position="20"/>
    </location>
</feature>
<dbReference type="AlphaFoldDB" id="A0A7D9D1S0"/>
<evidence type="ECO:0000256" key="1">
    <source>
        <dbReference type="SAM" id="SignalP"/>
    </source>
</evidence>
<reference evidence="2" key="1">
    <citation type="submission" date="2019-07" db="EMBL/GenBank/DDBJ databases">
        <authorList>
            <person name="Weber M."/>
            <person name="Kostadinov I."/>
            <person name="Kostadinov D I."/>
        </authorList>
    </citation>
    <scope>NUCLEOTIDE SEQUENCE</scope>
    <source>
        <strain evidence="2">Gfbio:sag-sample-m06:053724c1-46a9-4a36-b237-ea2bf867836b</strain>
    </source>
</reference>
<sequence length="277" mass="30428">MKAAFSVMTAILLLSNSAIAQTENEWRSWPLASHFTIDISAMFPKLDTRVSVDASDTSLGTTIDFEQNLGMSDTETLPVIGFGWRYAKKHQVSLAAFKLDRSGSAITPTNISIGDETFPVDLPIASFFDMSVINLRYSYSLVFDEKKELAFGAGLSIQNISFGLLGVGGLGNIEFASGFTAPLPTFDLLGRYAFTDKWIGQLGIGVFSFDLDLSDESELSGDVRTAYASIQHHTFEHVYFGLSYNYIEVDVEWSEISLGTSVGYEYRGPMLTVTTAF</sequence>
<feature type="chain" id="PRO_5027862483" description="Outer membrane protein beta-barrel domain-containing protein" evidence="1">
    <location>
        <begin position="21"/>
        <end position="277"/>
    </location>
</feature>
<organism evidence="2">
    <name type="scientific">uncultured Woeseiaceae bacterium</name>
    <dbReference type="NCBI Taxonomy" id="1983305"/>
    <lineage>
        <taxon>Bacteria</taxon>
        <taxon>Pseudomonadati</taxon>
        <taxon>Pseudomonadota</taxon>
        <taxon>Gammaproteobacteria</taxon>
        <taxon>Woeseiales</taxon>
        <taxon>Woeseiaceae</taxon>
        <taxon>environmental samples</taxon>
    </lineage>
</organism>